<feature type="transmembrane region" description="Helical" evidence="1">
    <location>
        <begin position="244"/>
        <end position="262"/>
    </location>
</feature>
<keyword evidence="4" id="KW-1185">Reference proteome</keyword>
<evidence type="ECO:0000313" key="3">
    <source>
        <dbReference type="EMBL" id="PWQ94201.1"/>
    </source>
</evidence>
<feature type="transmembrane region" description="Helical" evidence="1">
    <location>
        <begin position="6"/>
        <end position="27"/>
    </location>
</feature>
<dbReference type="EMBL" id="QGKL01000041">
    <property type="protein sequence ID" value="PWQ94201.1"/>
    <property type="molecule type" value="Genomic_DNA"/>
</dbReference>
<protein>
    <submittedName>
        <fullName evidence="3">Phosphohydrolase</fullName>
    </submittedName>
</protein>
<feature type="transmembrane region" description="Helical" evidence="1">
    <location>
        <begin position="68"/>
        <end position="85"/>
    </location>
</feature>
<dbReference type="RefSeq" id="WP_109824933.1">
    <property type="nucleotide sequence ID" value="NZ_QGKL01000041.1"/>
</dbReference>
<dbReference type="GO" id="GO:0017004">
    <property type="term" value="P:cytochrome complex assembly"/>
    <property type="evidence" value="ECO:0007669"/>
    <property type="project" value="InterPro"/>
</dbReference>
<sequence length="269" mass="30145">MITIGTIAILLYASTWFALAVGWRATVKREDIPSLSKHYLWAWVLATVLHATYLYLPLFYQQQLALDFFSASSHVMWLAGLVLLVTSSTNKLESLSLFLLPFIILALLLQLVFSNPSEATLIISNGVGAHILSALLAYSMLMIATIQAVLLAYQHNSLHNQKPNVLLRTLPSLQDMDKLLFRFIGVGLTLLSIALLTGFIFLEDLFGQHVAHKTILSIIAWLVFSALIVGRWRYGWRGITATRWTLSGFALLMLAFFGTKFVQEYLLTP</sequence>
<dbReference type="InterPro" id="IPR002541">
    <property type="entry name" value="Cyt_c_assembly"/>
</dbReference>
<evidence type="ECO:0000313" key="4">
    <source>
        <dbReference type="Proteomes" id="UP000245506"/>
    </source>
</evidence>
<dbReference type="Proteomes" id="UP000245506">
    <property type="component" value="Unassembled WGS sequence"/>
</dbReference>
<dbReference type="Pfam" id="PF01578">
    <property type="entry name" value="Cytochrom_C_asm"/>
    <property type="match status" value="1"/>
</dbReference>
<feature type="transmembrane region" description="Helical" evidence="1">
    <location>
        <begin position="127"/>
        <end position="153"/>
    </location>
</feature>
<dbReference type="OrthoDB" id="9780793at2"/>
<dbReference type="PANTHER" id="PTHR38034">
    <property type="entry name" value="INNER MEMBRANE PROTEIN YPJD"/>
    <property type="match status" value="1"/>
</dbReference>
<keyword evidence="1" id="KW-1133">Transmembrane helix</keyword>
<keyword evidence="1" id="KW-0812">Transmembrane</keyword>
<dbReference type="GO" id="GO:0016787">
    <property type="term" value="F:hydrolase activity"/>
    <property type="evidence" value="ECO:0007669"/>
    <property type="project" value="UniProtKB-KW"/>
</dbReference>
<feature type="transmembrane region" description="Helical" evidence="1">
    <location>
        <begin position="214"/>
        <end position="232"/>
    </location>
</feature>
<name>A0A317C7I3_9GAMM</name>
<dbReference type="PANTHER" id="PTHR38034:SF1">
    <property type="entry name" value="INNER MEMBRANE PROTEIN YPJD"/>
    <property type="match status" value="1"/>
</dbReference>
<gene>
    <name evidence="3" type="ORF">DKT75_16840</name>
</gene>
<reference evidence="3 4" key="1">
    <citation type="submission" date="2018-05" db="EMBL/GenBank/DDBJ databases">
        <title>Leucothrix arctica sp. nov., isolated from Arctic seawater.</title>
        <authorList>
            <person name="Choi A."/>
            <person name="Baek K."/>
        </authorList>
    </citation>
    <scope>NUCLEOTIDE SEQUENCE [LARGE SCALE GENOMIC DNA]</scope>
    <source>
        <strain evidence="3 4">IMCC9719</strain>
    </source>
</reference>
<feature type="transmembrane region" description="Helical" evidence="1">
    <location>
        <begin position="97"/>
        <end position="115"/>
    </location>
</feature>
<organism evidence="3 4">
    <name type="scientific">Leucothrix arctica</name>
    <dbReference type="NCBI Taxonomy" id="1481894"/>
    <lineage>
        <taxon>Bacteria</taxon>
        <taxon>Pseudomonadati</taxon>
        <taxon>Pseudomonadota</taxon>
        <taxon>Gammaproteobacteria</taxon>
        <taxon>Thiotrichales</taxon>
        <taxon>Thiotrichaceae</taxon>
        <taxon>Leucothrix</taxon>
    </lineage>
</organism>
<feature type="domain" description="Cytochrome c assembly protein" evidence="2">
    <location>
        <begin position="46"/>
        <end position="266"/>
    </location>
</feature>
<dbReference type="InterPro" id="IPR052372">
    <property type="entry name" value="YpjD/HemX"/>
</dbReference>
<dbReference type="AlphaFoldDB" id="A0A317C7I3"/>
<dbReference type="GO" id="GO:0005886">
    <property type="term" value="C:plasma membrane"/>
    <property type="evidence" value="ECO:0007669"/>
    <property type="project" value="TreeGrafter"/>
</dbReference>
<feature type="transmembrane region" description="Helical" evidence="1">
    <location>
        <begin position="179"/>
        <end position="202"/>
    </location>
</feature>
<keyword evidence="1" id="KW-0472">Membrane</keyword>
<proteinExistence type="predicted"/>
<evidence type="ECO:0000256" key="1">
    <source>
        <dbReference type="SAM" id="Phobius"/>
    </source>
</evidence>
<comment type="caution">
    <text evidence="3">The sequence shown here is derived from an EMBL/GenBank/DDBJ whole genome shotgun (WGS) entry which is preliminary data.</text>
</comment>
<dbReference type="GO" id="GO:0020037">
    <property type="term" value="F:heme binding"/>
    <property type="evidence" value="ECO:0007669"/>
    <property type="project" value="InterPro"/>
</dbReference>
<feature type="transmembrane region" description="Helical" evidence="1">
    <location>
        <begin position="39"/>
        <end position="56"/>
    </location>
</feature>
<evidence type="ECO:0000259" key="2">
    <source>
        <dbReference type="Pfam" id="PF01578"/>
    </source>
</evidence>
<accession>A0A317C7I3</accession>
<keyword evidence="3" id="KW-0378">Hydrolase</keyword>